<dbReference type="EMBL" id="JXTI01000020">
    <property type="protein sequence ID" value="KWX14881.1"/>
    <property type="molecule type" value="Genomic_DNA"/>
</dbReference>
<organism evidence="1 2">
    <name type="scientific">Giardia duodenalis assemblage B</name>
    <dbReference type="NCBI Taxonomy" id="1394984"/>
    <lineage>
        <taxon>Eukaryota</taxon>
        <taxon>Metamonada</taxon>
        <taxon>Diplomonadida</taxon>
        <taxon>Hexamitidae</taxon>
        <taxon>Giardiinae</taxon>
        <taxon>Giardia</taxon>
    </lineage>
</organism>
<protein>
    <recommendedName>
        <fullName evidence="3">Ubiquitin-like domain-containing protein</fullName>
    </recommendedName>
</protein>
<accession>A0A132NXS1</accession>
<evidence type="ECO:0000313" key="1">
    <source>
        <dbReference type="EMBL" id="KWX14881.1"/>
    </source>
</evidence>
<name>A0A132NXS1_GIAIN</name>
<evidence type="ECO:0008006" key="3">
    <source>
        <dbReference type="Google" id="ProtNLM"/>
    </source>
</evidence>
<dbReference type="Proteomes" id="UP000070089">
    <property type="component" value="Unassembled WGS sequence"/>
</dbReference>
<comment type="caution">
    <text evidence="1">The sequence shown here is derived from an EMBL/GenBank/DDBJ whole genome shotgun (WGS) entry which is preliminary data.</text>
</comment>
<dbReference type="OrthoDB" id="10254725at2759"/>
<reference evidence="1 2" key="1">
    <citation type="journal article" date="2015" name="Mol. Biochem. Parasitol.">
        <title>Identification of polymorphic genes for use in assemblage B genotyping assays through comparative genomics of multiple assemblage B Giardia duodenalis isolates.</title>
        <authorList>
            <person name="Wielinga C."/>
            <person name="Thompson R.C."/>
            <person name="Monis P."/>
            <person name="Ryan U."/>
        </authorList>
    </citation>
    <scope>NUCLEOTIDE SEQUENCE [LARGE SCALE GENOMIC DNA]</scope>
    <source>
        <strain evidence="1 2">BAH15c1</strain>
    </source>
</reference>
<dbReference type="AlphaFoldDB" id="A0A132NXS1"/>
<gene>
    <name evidence="1" type="ORF">QR46_1092</name>
</gene>
<dbReference type="VEuPathDB" id="GiardiaDB:QR46_1092"/>
<proteinExistence type="predicted"/>
<evidence type="ECO:0000313" key="2">
    <source>
        <dbReference type="Proteomes" id="UP000070089"/>
    </source>
</evidence>
<sequence length="135" mass="14844">MSLKSDKMASSSRRNVLVFLEDKMYLFVSYPLERTLQDFRKDVLAQIKEKKHSAILLGLIHNGTILKDADVPMSALLTGNEPIVHATVVPVPPQLKPATIFPGSLSDLYRILQEALTQTPIEGQTTSSPNTPSAT</sequence>